<dbReference type="Gene3D" id="1.20.120.430">
    <property type="entry name" value="tRNA modification GTPase MnmE domain 2"/>
    <property type="match status" value="1"/>
</dbReference>
<dbReference type="Gene3D" id="3.40.50.300">
    <property type="entry name" value="P-loop containing nucleotide triphosphate hydrolases"/>
    <property type="match status" value="1"/>
</dbReference>
<reference evidence="2 3" key="1">
    <citation type="submission" date="2020-02" db="EMBL/GenBank/DDBJ databases">
        <title>Detection of Heterogeneous Vancomycin Intermediate Resistance in Methicillin Resistant Staphylococcus aureus Isolates from Latin-America.</title>
        <authorList>
            <person name="Castro-Cardozo B."/>
            <person name="Berrio M."/>
            <person name="Vargas M.L."/>
            <person name="Carvajal L.P."/>
            <person name="Millan L.V."/>
            <person name="Rios R."/>
            <person name="Hernandez A."/>
            <person name="Rincon S.L."/>
            <person name="Cubides P."/>
            <person name="Forero E."/>
            <person name="Dinh A."/>
            <person name="Seas C."/>
            <person name="Munita J.M."/>
            <person name="Arias C.A."/>
            <person name="Reyes J."/>
            <person name="Diaz L."/>
        </authorList>
    </citation>
    <scope>NUCLEOTIDE SEQUENCE [LARGE SCALE GENOMIC DNA]</scope>
    <source>
        <strain evidence="2 3">UG255</strain>
    </source>
</reference>
<evidence type="ECO:0000313" key="3">
    <source>
        <dbReference type="Proteomes" id="UP000473113"/>
    </source>
</evidence>
<evidence type="ECO:0000313" key="2">
    <source>
        <dbReference type="EMBL" id="NGW68958.1"/>
    </source>
</evidence>
<evidence type="ECO:0000259" key="1">
    <source>
        <dbReference type="Pfam" id="PF12631"/>
    </source>
</evidence>
<name>A0A6M1XWH8_STAAU</name>
<feature type="non-terminal residue" evidence="2">
    <location>
        <position position="1"/>
    </location>
</feature>
<accession>A0A6M1XWH8</accession>
<dbReference type="Pfam" id="PF12631">
    <property type="entry name" value="MnmE_helical"/>
    <property type="match status" value="1"/>
</dbReference>
<dbReference type="SUPFAM" id="SSF116878">
    <property type="entry name" value="TrmE connector domain"/>
    <property type="match status" value="1"/>
</dbReference>
<proteinExistence type="predicted"/>
<feature type="domain" description="MnmE helical" evidence="1">
    <location>
        <begin position="1"/>
        <end position="90"/>
    </location>
</feature>
<gene>
    <name evidence="2" type="ORF">G6Y24_16070</name>
</gene>
<protein>
    <submittedName>
        <fullName evidence="2">tRNA uridine-5-carboxymethylaminomethyl(34) synthesis GTPase MnmE</fullName>
    </submittedName>
</protein>
<comment type="caution">
    <text evidence="2">The sequence shown here is derived from an EMBL/GenBank/DDBJ whole genome shotgun (WGS) entry which is preliminary data.</text>
</comment>
<dbReference type="InterPro" id="IPR025867">
    <property type="entry name" value="MnmE_helical"/>
</dbReference>
<dbReference type="InterPro" id="IPR027368">
    <property type="entry name" value="MnmE_dom2"/>
</dbReference>
<dbReference type="AlphaFoldDB" id="A0A6M1XWH8"/>
<dbReference type="InterPro" id="IPR027417">
    <property type="entry name" value="P-loop_NTPase"/>
</dbReference>
<organism evidence="2 3">
    <name type="scientific">Staphylococcus aureus</name>
    <dbReference type="NCBI Taxonomy" id="1280"/>
    <lineage>
        <taxon>Bacteria</taxon>
        <taxon>Bacillati</taxon>
        <taxon>Bacillota</taxon>
        <taxon>Bacilli</taxon>
        <taxon>Bacillales</taxon>
        <taxon>Staphylococcaceae</taxon>
        <taxon>Staphylococcus</taxon>
    </lineage>
</organism>
<dbReference type="EMBL" id="JAALTR010000417">
    <property type="protein sequence ID" value="NGW68958.1"/>
    <property type="molecule type" value="Genomic_DNA"/>
</dbReference>
<sequence length="93" mass="10230">GLDRLESAISDLFFSGETGERDATYVSNTRHIALLEKASLSLEEVIAGIDSGMPVDLVQIDMTRCWDYLGEVVGDSVQDELITQLFSQFCLGK</sequence>
<dbReference type="Proteomes" id="UP000473113">
    <property type="component" value="Unassembled WGS sequence"/>
</dbReference>